<protein>
    <submittedName>
        <fullName evidence="7">Monosaccharide ABC transporter membrane protein, CUT2 family</fullName>
    </submittedName>
</protein>
<feature type="transmembrane region" description="Helical" evidence="6">
    <location>
        <begin position="172"/>
        <end position="193"/>
    </location>
</feature>
<evidence type="ECO:0000256" key="2">
    <source>
        <dbReference type="ARBA" id="ARBA00022475"/>
    </source>
</evidence>
<gene>
    <name evidence="7" type="ORF">SAMN02982931_03866</name>
</gene>
<organism evidence="7 8">
    <name type="scientific">Bauldia litoralis</name>
    <dbReference type="NCBI Taxonomy" id="665467"/>
    <lineage>
        <taxon>Bacteria</taxon>
        <taxon>Pseudomonadati</taxon>
        <taxon>Pseudomonadota</taxon>
        <taxon>Alphaproteobacteria</taxon>
        <taxon>Hyphomicrobiales</taxon>
        <taxon>Kaistiaceae</taxon>
        <taxon>Bauldia</taxon>
    </lineage>
</organism>
<keyword evidence="2" id="KW-1003">Cell membrane</keyword>
<keyword evidence="4 6" id="KW-1133">Transmembrane helix</keyword>
<evidence type="ECO:0000256" key="1">
    <source>
        <dbReference type="ARBA" id="ARBA00004651"/>
    </source>
</evidence>
<reference evidence="7 8" key="1">
    <citation type="submission" date="2016-10" db="EMBL/GenBank/DDBJ databases">
        <authorList>
            <person name="de Groot N.N."/>
        </authorList>
    </citation>
    <scope>NUCLEOTIDE SEQUENCE [LARGE SCALE GENOMIC DNA]</scope>
    <source>
        <strain evidence="7 8">ATCC 35022</strain>
    </source>
</reference>
<dbReference type="GO" id="GO:0022857">
    <property type="term" value="F:transmembrane transporter activity"/>
    <property type="evidence" value="ECO:0007669"/>
    <property type="project" value="InterPro"/>
</dbReference>
<name>A0A1G6DXZ9_9HYPH</name>
<evidence type="ECO:0000256" key="3">
    <source>
        <dbReference type="ARBA" id="ARBA00022692"/>
    </source>
</evidence>
<comment type="subcellular location">
    <subcellularLocation>
        <location evidence="1">Cell membrane</location>
        <topology evidence="1">Multi-pass membrane protein</topology>
    </subcellularLocation>
</comment>
<dbReference type="OrthoDB" id="8073252at2"/>
<feature type="transmembrane region" description="Helical" evidence="6">
    <location>
        <begin position="251"/>
        <end position="272"/>
    </location>
</feature>
<dbReference type="CDD" id="cd06579">
    <property type="entry name" value="TM_PBP1_transp_AraH_like"/>
    <property type="match status" value="1"/>
</dbReference>
<feature type="transmembrane region" description="Helical" evidence="6">
    <location>
        <begin position="20"/>
        <end position="44"/>
    </location>
</feature>
<dbReference type="PANTHER" id="PTHR32196">
    <property type="entry name" value="ABC TRANSPORTER PERMEASE PROTEIN YPHD-RELATED-RELATED"/>
    <property type="match status" value="1"/>
</dbReference>
<dbReference type="AlphaFoldDB" id="A0A1G6DXZ9"/>
<feature type="transmembrane region" description="Helical" evidence="6">
    <location>
        <begin position="100"/>
        <end position="121"/>
    </location>
</feature>
<feature type="transmembrane region" description="Helical" evidence="6">
    <location>
        <begin position="133"/>
        <end position="152"/>
    </location>
</feature>
<keyword evidence="8" id="KW-1185">Reference proteome</keyword>
<dbReference type="PANTHER" id="PTHR32196:SF72">
    <property type="entry name" value="RIBOSE IMPORT PERMEASE PROTEIN RBSC"/>
    <property type="match status" value="1"/>
</dbReference>
<evidence type="ECO:0000313" key="8">
    <source>
        <dbReference type="Proteomes" id="UP000199071"/>
    </source>
</evidence>
<keyword evidence="3 6" id="KW-0812">Transmembrane</keyword>
<feature type="transmembrane region" description="Helical" evidence="6">
    <location>
        <begin position="306"/>
        <end position="323"/>
    </location>
</feature>
<dbReference type="EMBL" id="FMXQ01000009">
    <property type="protein sequence ID" value="SDB50011.1"/>
    <property type="molecule type" value="Genomic_DNA"/>
</dbReference>
<feature type="transmembrane region" description="Helical" evidence="6">
    <location>
        <begin position="279"/>
        <end position="300"/>
    </location>
</feature>
<feature type="transmembrane region" description="Helical" evidence="6">
    <location>
        <begin position="56"/>
        <end position="80"/>
    </location>
</feature>
<feature type="transmembrane region" description="Helical" evidence="6">
    <location>
        <begin position="224"/>
        <end position="245"/>
    </location>
</feature>
<evidence type="ECO:0000256" key="5">
    <source>
        <dbReference type="ARBA" id="ARBA00023136"/>
    </source>
</evidence>
<dbReference type="Pfam" id="PF02653">
    <property type="entry name" value="BPD_transp_2"/>
    <property type="match status" value="1"/>
</dbReference>
<dbReference type="Proteomes" id="UP000199071">
    <property type="component" value="Unassembled WGS sequence"/>
</dbReference>
<sequence>MSLVKSDPNPGPAPAGTLTAGSVLSVLSIPLAIVALMVLGSFVSPSFLTARNLVNILNAYSAVGLAAIGSTFVAVCGGLADLSIPANVAMGALVALGAQTLVGPVAAALLGILVASLGGLVNGVLIGYVRINPIIVTLGSGFLLLGLSQLLVGGGIVYSEPSAFGSFVAGNLLGVPVAVWTFFVVALILHIVLSRTPFGRWNFAVGGNYEASAASAVPVRFTRAAAFVLTGLLSGMCGVLIALSIGQARPIIGAGYEFVAISAVVLGGTSLFGGRGSILRTVGGVIILALISNLIVLIGLPTPSTGLATGTIILLVVAVDAYLRRRTGAE</sequence>
<accession>A0A1G6DXZ9</accession>
<proteinExistence type="predicted"/>
<evidence type="ECO:0000256" key="4">
    <source>
        <dbReference type="ARBA" id="ARBA00022989"/>
    </source>
</evidence>
<evidence type="ECO:0000313" key="7">
    <source>
        <dbReference type="EMBL" id="SDB50011.1"/>
    </source>
</evidence>
<keyword evidence="5 6" id="KW-0472">Membrane</keyword>
<dbReference type="STRING" id="665467.SAMN02982931_03866"/>
<dbReference type="InterPro" id="IPR001851">
    <property type="entry name" value="ABC_transp_permease"/>
</dbReference>
<evidence type="ECO:0000256" key="6">
    <source>
        <dbReference type="SAM" id="Phobius"/>
    </source>
</evidence>
<dbReference type="GO" id="GO:0005886">
    <property type="term" value="C:plasma membrane"/>
    <property type="evidence" value="ECO:0007669"/>
    <property type="project" value="UniProtKB-SubCell"/>
</dbReference>